<reference evidence="3 4" key="1">
    <citation type="submission" date="2024-01" db="EMBL/GenBank/DDBJ databases">
        <title>The genome of the rayed Mediterranean limpet Patella caerulea (Linnaeus, 1758).</title>
        <authorList>
            <person name="Anh-Thu Weber A."/>
            <person name="Halstead-Nussloch G."/>
        </authorList>
    </citation>
    <scope>NUCLEOTIDE SEQUENCE [LARGE SCALE GENOMIC DNA]</scope>
    <source>
        <strain evidence="3">AATW-2023a</strain>
        <tissue evidence="3">Whole specimen</tissue>
    </source>
</reference>
<evidence type="ECO:0000313" key="4">
    <source>
        <dbReference type="Proteomes" id="UP001347796"/>
    </source>
</evidence>
<keyword evidence="1" id="KW-0812">Transmembrane</keyword>
<dbReference type="PANTHER" id="PTHR39297">
    <property type="entry name" value="CUB DOMAIN-CONTAINING PROTEIN"/>
    <property type="match status" value="1"/>
</dbReference>
<feature type="signal peptide" evidence="2">
    <location>
        <begin position="1"/>
        <end position="24"/>
    </location>
</feature>
<gene>
    <name evidence="3" type="ORF">SNE40_013913</name>
</gene>
<dbReference type="Proteomes" id="UP001347796">
    <property type="component" value="Unassembled WGS sequence"/>
</dbReference>
<keyword evidence="1" id="KW-0472">Membrane</keyword>
<keyword evidence="2" id="KW-0732">Signal</keyword>
<dbReference type="EMBL" id="JAZGQO010000010">
    <property type="protein sequence ID" value="KAK6175451.1"/>
    <property type="molecule type" value="Genomic_DNA"/>
</dbReference>
<comment type="caution">
    <text evidence="3">The sequence shown here is derived from an EMBL/GenBank/DDBJ whole genome shotgun (WGS) entry which is preliminary data.</text>
</comment>
<accession>A0AAN8PPN7</accession>
<feature type="transmembrane region" description="Helical" evidence="1">
    <location>
        <begin position="197"/>
        <end position="217"/>
    </location>
</feature>
<evidence type="ECO:0000256" key="1">
    <source>
        <dbReference type="SAM" id="Phobius"/>
    </source>
</evidence>
<proteinExistence type="predicted"/>
<evidence type="ECO:0000256" key="2">
    <source>
        <dbReference type="SAM" id="SignalP"/>
    </source>
</evidence>
<dbReference type="PANTHER" id="PTHR39297:SF1">
    <property type="entry name" value="CUB DOMAIN-CONTAINING PROTEIN"/>
    <property type="match status" value="1"/>
</dbReference>
<feature type="chain" id="PRO_5042887172" evidence="2">
    <location>
        <begin position="25"/>
        <end position="224"/>
    </location>
</feature>
<organism evidence="3 4">
    <name type="scientific">Patella caerulea</name>
    <name type="common">Rayed Mediterranean limpet</name>
    <dbReference type="NCBI Taxonomy" id="87958"/>
    <lineage>
        <taxon>Eukaryota</taxon>
        <taxon>Metazoa</taxon>
        <taxon>Spiralia</taxon>
        <taxon>Lophotrochozoa</taxon>
        <taxon>Mollusca</taxon>
        <taxon>Gastropoda</taxon>
        <taxon>Patellogastropoda</taxon>
        <taxon>Patelloidea</taxon>
        <taxon>Patellidae</taxon>
        <taxon>Patella</taxon>
    </lineage>
</organism>
<sequence length="224" mass="25615">MLLIHFDAFISSLCIFCLFNKVTSECPPVGDSDTTVVTNYDYIDMENYDRNYSSYNDDRRPLGFDKATVYFDKTDHPDPCIKVTNAAGRMFEVMIETVPSTKICVKERKIDEPLCNEGYLRKCNMAAGNTVYVELLCENCEETDVDMWYRIRMSKVGDNDIENWCSDVETEYPSNLLVGQLPPGKNPFQAKDDGDNGSSYVIVNVNVMVFLVIIVFVKIKFFLE</sequence>
<evidence type="ECO:0000313" key="3">
    <source>
        <dbReference type="EMBL" id="KAK6175451.1"/>
    </source>
</evidence>
<dbReference type="AlphaFoldDB" id="A0AAN8PPN7"/>
<name>A0AAN8PPN7_PATCE</name>
<keyword evidence="4" id="KW-1185">Reference proteome</keyword>
<protein>
    <submittedName>
        <fullName evidence="3">Uncharacterized protein</fullName>
    </submittedName>
</protein>
<keyword evidence="1" id="KW-1133">Transmembrane helix</keyword>